<accession>A0A0S2HW04</accession>
<dbReference type="SUPFAM" id="SSF53335">
    <property type="entry name" value="S-adenosyl-L-methionine-dependent methyltransferases"/>
    <property type="match status" value="1"/>
</dbReference>
<dbReference type="AlphaFoldDB" id="A0A0S2HW04"/>
<dbReference type="RefSeq" id="WP_057951782.1">
    <property type="nucleotide sequence ID" value="NZ_CP013118.1"/>
</dbReference>
<evidence type="ECO:0000259" key="1">
    <source>
        <dbReference type="Pfam" id="PF13649"/>
    </source>
</evidence>
<reference evidence="2 3" key="1">
    <citation type="submission" date="2015-11" db="EMBL/GenBank/DDBJ databases">
        <title>Description and complete genome sequence of a novel strain predominating in hypersaline microbial mats and representing a new family of the Bacteriodetes phylum.</title>
        <authorList>
            <person name="Spring S."/>
            <person name="Bunk B."/>
            <person name="Sproer C."/>
            <person name="Klenk H.-P."/>
        </authorList>
    </citation>
    <scope>NUCLEOTIDE SEQUENCE [LARGE SCALE GENOMIC DNA]</scope>
    <source>
        <strain evidence="2 3">L21-Spi-D4</strain>
    </source>
</reference>
<dbReference type="EMBL" id="CP013118">
    <property type="protein sequence ID" value="ALO14209.1"/>
    <property type="molecule type" value="Genomic_DNA"/>
</dbReference>
<name>A0A0S2HW04_9BACT</name>
<dbReference type="OrthoDB" id="9804312at2"/>
<protein>
    <submittedName>
        <fullName evidence="2">Tellurite resistance protein TehB</fullName>
    </submittedName>
</protein>
<evidence type="ECO:0000313" key="3">
    <source>
        <dbReference type="Proteomes" id="UP000064893"/>
    </source>
</evidence>
<dbReference type="InterPro" id="IPR029063">
    <property type="entry name" value="SAM-dependent_MTases_sf"/>
</dbReference>
<dbReference type="CDD" id="cd02440">
    <property type="entry name" value="AdoMet_MTases"/>
    <property type="match status" value="1"/>
</dbReference>
<dbReference type="KEGG" id="blq:L21SP5_00533"/>
<proteinExistence type="predicted"/>
<dbReference type="PATRIC" id="fig|1307839.3.peg.578"/>
<gene>
    <name evidence="2" type="ORF">L21SP5_00533</name>
</gene>
<dbReference type="Proteomes" id="UP000064893">
    <property type="component" value="Chromosome"/>
</dbReference>
<dbReference type="Pfam" id="PF13649">
    <property type="entry name" value="Methyltransf_25"/>
    <property type="match status" value="1"/>
</dbReference>
<feature type="domain" description="Methyltransferase" evidence="1">
    <location>
        <begin position="40"/>
        <end position="128"/>
    </location>
</feature>
<keyword evidence="3" id="KW-1185">Reference proteome</keyword>
<dbReference type="InterPro" id="IPR041698">
    <property type="entry name" value="Methyltransf_25"/>
</dbReference>
<dbReference type="Gene3D" id="3.40.50.150">
    <property type="entry name" value="Vaccinia Virus protein VP39"/>
    <property type="match status" value="1"/>
</dbReference>
<organism evidence="2 3">
    <name type="scientific">Salinivirga cyanobacteriivorans</name>
    <dbReference type="NCBI Taxonomy" id="1307839"/>
    <lineage>
        <taxon>Bacteria</taxon>
        <taxon>Pseudomonadati</taxon>
        <taxon>Bacteroidota</taxon>
        <taxon>Bacteroidia</taxon>
        <taxon>Bacteroidales</taxon>
        <taxon>Salinivirgaceae</taxon>
        <taxon>Salinivirga</taxon>
    </lineage>
</organism>
<dbReference type="STRING" id="1307839.L21SP5_00533"/>
<evidence type="ECO:0000313" key="2">
    <source>
        <dbReference type="EMBL" id="ALO14209.1"/>
    </source>
</evidence>
<sequence>MQEFWNERYAQPVYAYGEQPNEWFKAQIDRMKPGKILLPGDGEGRNGVYAATLGWDVNAFDLSSTGKDKAIQLASKHAVQIDYKVGELTEFNYNKDSFDAIALIFTHFAPGLRFNYHQILSKYLKPGGVIIIEGFRKEQFERLKPGEKGGGPKNIEMLYSKAELLSDFKDFEILELKEEDVDLDEGDFHKGNNAVIRFLGRKKG</sequence>